<evidence type="ECO:0000313" key="2">
    <source>
        <dbReference type="EMBL" id="ABC56465.1"/>
    </source>
</evidence>
<sequence length="881" mass="96068">MSMILLGISAVSAENTTHSITDTPTVSTSTADMSKTVSTKTVAENTEVSENTYTIHAKTNEVTHSTTQKEVTQKSIKTAQDLSSTNKSLKGTIPTRMSVTNKITTYNTKVQLTATVVNNKTNEYVTEGNVTFKINNSPIATSKITNGKAHCTYNPINLTPKKYTITAIYSGTHVFKNSSATGTLTVTKKNSNMVLSDKVISYGNKVQLVATITDKNTKSYVSNGKVAFKVNDKTVGYGSVSNGKAYYTYDSSKLSAKSYKLSAVFGETSQYLSSKDNALLTVNKRNSTIVVSDKVISYGNKVQLVATITDKNTKSYVSNGKVAFKVNDKTVGYGSVSSGKAYYTYDSSKLSAKSYKLSAVFGETSQYLSSKDNALLTVNKRNSTIVVSDKVISYGNKVQLVATITDKNTKSYVSNGKVAFKVNDKTVGYGSVSNGKAYYTYDSSKLSAKSYKLSAVFGETSQYLSSKDNALLTINKLNSTISLADKSVLAGNKIQLVATITNKNNNAYISNGKVAFKVNGKTIGYGSVSSGKAYYTYNTAELDTGKYKLTATYGGNNIYSSSIATTKTLTVLKNTFTYTQIRNAAISVRNQFESNKIVSTVTVGSTTMGLQDFLPLMIHMAKNVYQGKSSTPVEYKHYAPISKQTDSMKSVVLSDSQVLNIGNQVLNYYQSNSKAPEYITTSWGKFGYYNIVYTYTKMIDVSTSKYLPSSCKIYNWNTIHPTNVKSRLVVISTDNIFTTSKDKAFVNSIKKILESKGFTVKLLGVGPNTHNAAIWEKSLPDNAIQLSVFGGADAGVIYDVCTRSFMRAKANRLVFFAYHSATAKDITGLDWLERAHDDNYSPSSFKGIAHPDTYLKSHGYDYVYTSNVNTIVDALLKYVSG</sequence>
<name>Q2NID0_METST</name>
<dbReference type="AlphaFoldDB" id="Q2NID0"/>
<feature type="domain" description="Bacterial Ig-like" evidence="1">
    <location>
        <begin position="101"/>
        <end position="187"/>
    </location>
</feature>
<proteinExistence type="predicted"/>
<organism evidence="2 3">
    <name type="scientific">Methanosphaera stadtmanae (strain ATCC 43021 / DSM 3091 / JCM 11832 / MCB-3)</name>
    <dbReference type="NCBI Taxonomy" id="339860"/>
    <lineage>
        <taxon>Archaea</taxon>
        <taxon>Methanobacteriati</taxon>
        <taxon>Methanobacteriota</taxon>
        <taxon>Methanomada group</taxon>
        <taxon>Methanobacteria</taxon>
        <taxon>Methanobacteriales</taxon>
        <taxon>Methanobacteriaceae</taxon>
        <taxon>Methanosphaera</taxon>
    </lineage>
</organism>
<evidence type="ECO:0000259" key="1">
    <source>
        <dbReference type="Pfam" id="PF16640"/>
    </source>
</evidence>
<dbReference type="GeneID" id="3855781"/>
<dbReference type="OrthoDB" id="71595at2157"/>
<gene>
    <name evidence="2" type="ordered locus">Msp_0046</name>
</gene>
<reference evidence="2 3" key="1">
    <citation type="journal article" date="2006" name="J. Bacteriol.">
        <title>The genome sequence of Methanosphaera stadtmanae reveals why this human intestinal archaeon is restricted to methanol and H2 for methane formation and ATP synthesis.</title>
        <authorList>
            <person name="Fricke W.F."/>
            <person name="Seedorf H."/>
            <person name="Henne A."/>
            <person name="Kruer M."/>
            <person name="Liesegang H."/>
            <person name="Hedderich R."/>
            <person name="Gottschalk G."/>
            <person name="Thauer R.K."/>
        </authorList>
    </citation>
    <scope>NUCLEOTIDE SEQUENCE [LARGE SCALE GENOMIC DNA]</scope>
    <source>
        <strain evidence="3">ATCC 43021 / DSM 3091 / JCM 11832 / MCB-3</strain>
    </source>
</reference>
<keyword evidence="3" id="KW-1185">Reference proteome</keyword>
<dbReference type="Pfam" id="PF16640">
    <property type="entry name" value="Big_3_5"/>
    <property type="match status" value="2"/>
</dbReference>
<dbReference type="Pfam" id="PF09373">
    <property type="entry name" value="PMBR"/>
    <property type="match status" value="1"/>
</dbReference>
<dbReference type="InterPro" id="IPR032109">
    <property type="entry name" value="Big_3_5"/>
</dbReference>
<dbReference type="KEGG" id="mst:Msp_0046"/>
<dbReference type="HOGENOM" id="CLU_304339_0_0_2"/>
<dbReference type="InterPro" id="IPR018975">
    <property type="entry name" value="Pseudomurein-binding_repeat"/>
</dbReference>
<dbReference type="Proteomes" id="UP000001931">
    <property type="component" value="Chromosome"/>
</dbReference>
<dbReference type="eggNOG" id="arCOG02487">
    <property type="taxonomic scope" value="Archaea"/>
</dbReference>
<evidence type="ECO:0000313" key="3">
    <source>
        <dbReference type="Proteomes" id="UP000001931"/>
    </source>
</evidence>
<dbReference type="InterPro" id="IPR013783">
    <property type="entry name" value="Ig-like_fold"/>
</dbReference>
<protein>
    <submittedName>
        <fullName evidence="2">Member of asn/thr-rich large protein family</fullName>
    </submittedName>
</protein>
<dbReference type="STRING" id="339860.Msp_0046"/>
<accession>Q2NID0</accession>
<dbReference type="EMBL" id="CP000102">
    <property type="protein sequence ID" value="ABC56465.1"/>
    <property type="molecule type" value="Genomic_DNA"/>
</dbReference>
<dbReference type="RefSeq" id="WP_011405664.1">
    <property type="nucleotide sequence ID" value="NC_007681.1"/>
</dbReference>
<dbReference type="Gene3D" id="2.60.40.10">
    <property type="entry name" value="Immunoglobulins"/>
    <property type="match status" value="5"/>
</dbReference>
<feature type="domain" description="Bacterial Ig-like" evidence="1">
    <location>
        <begin position="484"/>
        <end position="571"/>
    </location>
</feature>